<evidence type="ECO:0000256" key="1">
    <source>
        <dbReference type="SAM" id="SignalP"/>
    </source>
</evidence>
<organism evidence="2 3">
    <name type="scientific">Solirubrobacter phytolaccae</name>
    <dbReference type="NCBI Taxonomy" id="1404360"/>
    <lineage>
        <taxon>Bacteria</taxon>
        <taxon>Bacillati</taxon>
        <taxon>Actinomycetota</taxon>
        <taxon>Thermoleophilia</taxon>
        <taxon>Solirubrobacterales</taxon>
        <taxon>Solirubrobacteraceae</taxon>
        <taxon>Solirubrobacter</taxon>
    </lineage>
</organism>
<keyword evidence="1" id="KW-0732">Signal</keyword>
<dbReference type="EMBL" id="JAPDDP010000013">
    <property type="protein sequence ID" value="MDA0180520.1"/>
    <property type="molecule type" value="Genomic_DNA"/>
</dbReference>
<feature type="chain" id="PRO_5040990926" evidence="1">
    <location>
        <begin position="27"/>
        <end position="184"/>
    </location>
</feature>
<evidence type="ECO:0000313" key="2">
    <source>
        <dbReference type="EMBL" id="MDA0180520.1"/>
    </source>
</evidence>
<comment type="caution">
    <text evidence="2">The sequence shown here is derived from an EMBL/GenBank/DDBJ whole genome shotgun (WGS) entry which is preliminary data.</text>
</comment>
<dbReference type="AlphaFoldDB" id="A0A9X3N619"/>
<protein>
    <submittedName>
        <fullName evidence="2">Uncharacterized protein</fullName>
    </submittedName>
</protein>
<reference evidence="2" key="1">
    <citation type="submission" date="2022-10" db="EMBL/GenBank/DDBJ databases">
        <title>The WGS of Solirubrobacter phytolaccae KCTC 29190.</title>
        <authorList>
            <person name="Jiang Z."/>
        </authorList>
    </citation>
    <scope>NUCLEOTIDE SEQUENCE</scope>
    <source>
        <strain evidence="2">KCTC 29190</strain>
    </source>
</reference>
<accession>A0A9X3N619</accession>
<dbReference type="RefSeq" id="WP_270024833.1">
    <property type="nucleotide sequence ID" value="NZ_JAPDDP010000013.1"/>
</dbReference>
<feature type="signal peptide" evidence="1">
    <location>
        <begin position="1"/>
        <end position="26"/>
    </location>
</feature>
<dbReference type="Proteomes" id="UP001147653">
    <property type="component" value="Unassembled WGS sequence"/>
</dbReference>
<sequence>MTSRTIRFLFATFAVAAAVGVLPAAASATTTYASFSDVCRVREYPPESCLNSGANLFEVGWTNGGDSLNVFNVNWYVPTGNEVCEATFRVTNPWAMTGTVEVGDAGPNWDASHTWYTYDVWSEVTTWESYSPGSAGEDEVDVTDEIADLVANNRSWVDLTVFGPGASNGYLSDPELEIEYAPSC</sequence>
<keyword evidence="3" id="KW-1185">Reference proteome</keyword>
<gene>
    <name evidence="2" type="ORF">OJ997_09460</name>
</gene>
<proteinExistence type="predicted"/>
<name>A0A9X3N619_9ACTN</name>
<evidence type="ECO:0000313" key="3">
    <source>
        <dbReference type="Proteomes" id="UP001147653"/>
    </source>
</evidence>